<reference evidence="11" key="1">
    <citation type="submission" date="2019-08" db="EMBL/GenBank/DDBJ databases">
        <authorList>
            <person name="Kucharzyk K."/>
            <person name="Murdoch R.W."/>
            <person name="Higgins S."/>
            <person name="Loffler F."/>
        </authorList>
    </citation>
    <scope>NUCLEOTIDE SEQUENCE</scope>
</reference>
<evidence type="ECO:0000256" key="7">
    <source>
        <dbReference type="ARBA" id="ARBA00023136"/>
    </source>
</evidence>
<evidence type="ECO:0000256" key="3">
    <source>
        <dbReference type="ARBA" id="ARBA00022679"/>
    </source>
</evidence>
<dbReference type="GO" id="GO:0008654">
    <property type="term" value="P:phospholipid biosynthetic process"/>
    <property type="evidence" value="ECO:0007669"/>
    <property type="project" value="UniProtKB-KW"/>
</dbReference>
<evidence type="ECO:0000256" key="4">
    <source>
        <dbReference type="ARBA" id="ARBA00022692"/>
    </source>
</evidence>
<name>A0A644Z278_9ZZZZ</name>
<feature type="transmembrane region" description="Helical" evidence="10">
    <location>
        <begin position="148"/>
        <end position="168"/>
    </location>
</feature>
<dbReference type="PANTHER" id="PTHR30309:SF0">
    <property type="entry name" value="GLYCEROL-3-PHOSPHATE ACYLTRANSFERASE-RELATED"/>
    <property type="match status" value="1"/>
</dbReference>
<dbReference type="GO" id="GO:0005886">
    <property type="term" value="C:plasma membrane"/>
    <property type="evidence" value="ECO:0007669"/>
    <property type="project" value="InterPro"/>
</dbReference>
<evidence type="ECO:0000256" key="9">
    <source>
        <dbReference type="ARBA" id="ARBA00023264"/>
    </source>
</evidence>
<keyword evidence="2" id="KW-0444">Lipid biosynthesis</keyword>
<dbReference type="HAMAP" id="MF_01043">
    <property type="entry name" value="PlsY"/>
    <property type="match status" value="1"/>
</dbReference>
<proteinExistence type="inferred from homology"/>
<dbReference type="GO" id="GO:0043772">
    <property type="term" value="F:acyl-phosphate glycerol-3-phosphate acyltransferase activity"/>
    <property type="evidence" value="ECO:0007669"/>
    <property type="project" value="InterPro"/>
</dbReference>
<protein>
    <submittedName>
        <fullName evidence="11">Glycerol-3-phosphate acyltransferase</fullName>
        <ecNumber evidence="11">2.3.1.-</ecNumber>
    </submittedName>
</protein>
<dbReference type="AlphaFoldDB" id="A0A644Z278"/>
<evidence type="ECO:0000256" key="2">
    <source>
        <dbReference type="ARBA" id="ARBA00022516"/>
    </source>
</evidence>
<evidence type="ECO:0000256" key="8">
    <source>
        <dbReference type="ARBA" id="ARBA00023209"/>
    </source>
</evidence>
<keyword evidence="9" id="KW-1208">Phospholipid metabolism</keyword>
<keyword evidence="8" id="KW-0594">Phospholipid biosynthesis</keyword>
<evidence type="ECO:0000256" key="5">
    <source>
        <dbReference type="ARBA" id="ARBA00022989"/>
    </source>
</evidence>
<dbReference type="NCBIfam" id="TIGR00023">
    <property type="entry name" value="glycerol-3-phosphate 1-O-acyltransferase PlsY"/>
    <property type="match status" value="1"/>
</dbReference>
<organism evidence="11">
    <name type="scientific">bioreactor metagenome</name>
    <dbReference type="NCBI Taxonomy" id="1076179"/>
    <lineage>
        <taxon>unclassified sequences</taxon>
        <taxon>metagenomes</taxon>
        <taxon>ecological metagenomes</taxon>
    </lineage>
</organism>
<feature type="transmembrane region" description="Helical" evidence="10">
    <location>
        <begin position="49"/>
        <end position="75"/>
    </location>
</feature>
<evidence type="ECO:0000256" key="1">
    <source>
        <dbReference type="ARBA" id="ARBA00022475"/>
    </source>
</evidence>
<feature type="transmembrane region" description="Helical" evidence="10">
    <location>
        <begin position="87"/>
        <end position="108"/>
    </location>
</feature>
<dbReference type="EMBL" id="VSSQ01006476">
    <property type="protein sequence ID" value="MPM32833.1"/>
    <property type="molecule type" value="Genomic_DNA"/>
</dbReference>
<dbReference type="PANTHER" id="PTHR30309">
    <property type="entry name" value="INNER MEMBRANE PROTEIN YGIH"/>
    <property type="match status" value="1"/>
</dbReference>
<keyword evidence="6" id="KW-0443">Lipid metabolism</keyword>
<dbReference type="EC" id="2.3.1.-" evidence="11"/>
<keyword evidence="1" id="KW-1003">Cell membrane</keyword>
<sequence>MNPLDLLLIPVAYLIGSLSGAIRFGKLFYGVDVRNYGSKNPGANNVQRVLGWKLALFVFFFDTLKGVAAASLAFLTEFNPGTNPFTGAQIVLGLSAVLGHIFPIFHQFKGGKGVATITGLLWAIHPLAVLICFSIFTLCFILTRYISLSAIVAISCFPFFVNSLFAWLQPQMTLTLKIFSIVIALVIWLTHISNIKRLINRKEEKFKLRRARSRQELEEESICTNSQLQA</sequence>
<evidence type="ECO:0000256" key="10">
    <source>
        <dbReference type="SAM" id="Phobius"/>
    </source>
</evidence>
<accession>A0A644Z278</accession>
<keyword evidence="7 10" id="KW-0472">Membrane</keyword>
<comment type="caution">
    <text evidence="11">The sequence shown here is derived from an EMBL/GenBank/DDBJ whole genome shotgun (WGS) entry which is preliminary data.</text>
</comment>
<feature type="transmembrane region" description="Helical" evidence="10">
    <location>
        <begin position="7"/>
        <end position="29"/>
    </location>
</feature>
<keyword evidence="4 10" id="KW-0812">Transmembrane</keyword>
<keyword evidence="5 10" id="KW-1133">Transmembrane helix</keyword>
<keyword evidence="3 11" id="KW-0808">Transferase</keyword>
<gene>
    <name evidence="11" type="primary">plsY_19</name>
    <name evidence="11" type="ORF">SDC9_79399</name>
</gene>
<feature type="transmembrane region" description="Helical" evidence="10">
    <location>
        <begin position="120"/>
        <end position="141"/>
    </location>
</feature>
<feature type="transmembrane region" description="Helical" evidence="10">
    <location>
        <begin position="174"/>
        <end position="192"/>
    </location>
</feature>
<keyword evidence="11" id="KW-0012">Acyltransferase</keyword>
<dbReference type="SMART" id="SM01207">
    <property type="entry name" value="G3P_acyltransf"/>
    <property type="match status" value="1"/>
</dbReference>
<dbReference type="Pfam" id="PF02660">
    <property type="entry name" value="G3P_acyltransf"/>
    <property type="match status" value="1"/>
</dbReference>
<evidence type="ECO:0000256" key="6">
    <source>
        <dbReference type="ARBA" id="ARBA00023098"/>
    </source>
</evidence>
<dbReference type="InterPro" id="IPR003811">
    <property type="entry name" value="G3P_acylTferase_PlsY"/>
</dbReference>
<evidence type="ECO:0000313" key="11">
    <source>
        <dbReference type="EMBL" id="MPM32833.1"/>
    </source>
</evidence>